<organism evidence="1 2">
    <name type="scientific">Mucilaginibacter pocheonensis</name>
    <dbReference type="NCBI Taxonomy" id="398050"/>
    <lineage>
        <taxon>Bacteria</taxon>
        <taxon>Pseudomonadati</taxon>
        <taxon>Bacteroidota</taxon>
        <taxon>Sphingobacteriia</taxon>
        <taxon>Sphingobacteriales</taxon>
        <taxon>Sphingobacteriaceae</taxon>
        <taxon>Mucilaginibacter</taxon>
    </lineage>
</organism>
<dbReference type="EMBL" id="JAVDUU010000003">
    <property type="protein sequence ID" value="MDR6943705.1"/>
    <property type="molecule type" value="Genomic_DNA"/>
</dbReference>
<comment type="caution">
    <text evidence="1">The sequence shown here is derived from an EMBL/GenBank/DDBJ whole genome shotgun (WGS) entry which is preliminary data.</text>
</comment>
<sequence>MLFIDSLLPNVIIAKNKHHRYIKCFVNKKIDNPHCGDKTCIICNSTRRLPLNPINPFIQSFLNQANNLDQIISGEPKELDRLNTLFWRGLFGAASNWQPYVKTIKAASYNLLSAPEQVQYDAVQVVVKQLRQIFDYDWFADNTSKPYNAYQLSKHLDRYTCTYCNRSFTSTVLTEDNKPVVRPTLDHWFPKTSHPLLAVSFYNLIPSCHPCNSSVKTTTEFTLKKNIHPYVDLSQSKDFEFNYEYDRLDGFKIFLVNTASGKLDKSRAKKTMESMKIDEVYNTNISELRDLIMIKRNYSTKYILSMQSQLKTKLSKSEVYRILFGTIYEYENFHKRPLSKFKRDMLKKLGMLDDM</sequence>
<accession>A0ABU1TE65</accession>
<evidence type="ECO:0000313" key="1">
    <source>
        <dbReference type="EMBL" id="MDR6943705.1"/>
    </source>
</evidence>
<dbReference type="Gene3D" id="1.10.30.50">
    <property type="match status" value="1"/>
</dbReference>
<evidence type="ECO:0000313" key="2">
    <source>
        <dbReference type="Proteomes" id="UP001247620"/>
    </source>
</evidence>
<proteinExistence type="predicted"/>
<name>A0ABU1TE65_9SPHI</name>
<dbReference type="Proteomes" id="UP001247620">
    <property type="component" value="Unassembled WGS sequence"/>
</dbReference>
<reference evidence="1 2" key="1">
    <citation type="submission" date="2023-07" db="EMBL/GenBank/DDBJ databases">
        <title>Sorghum-associated microbial communities from plants grown in Nebraska, USA.</title>
        <authorList>
            <person name="Schachtman D."/>
        </authorList>
    </citation>
    <scope>NUCLEOTIDE SEQUENCE [LARGE SCALE GENOMIC DNA]</scope>
    <source>
        <strain evidence="1 2">3262</strain>
    </source>
</reference>
<protein>
    <recommendedName>
        <fullName evidence="3">HNH endonuclease</fullName>
    </recommendedName>
</protein>
<evidence type="ECO:0008006" key="3">
    <source>
        <dbReference type="Google" id="ProtNLM"/>
    </source>
</evidence>
<gene>
    <name evidence="1" type="ORF">J2W55_003558</name>
</gene>
<dbReference type="RefSeq" id="WP_310098454.1">
    <property type="nucleotide sequence ID" value="NZ_JAVDUU010000003.1"/>
</dbReference>
<keyword evidence="2" id="KW-1185">Reference proteome</keyword>